<dbReference type="InterPro" id="IPR009057">
    <property type="entry name" value="Homeodomain-like_sf"/>
</dbReference>
<dbReference type="Pfam" id="PF01527">
    <property type="entry name" value="HTH_Tnp_1"/>
    <property type="match status" value="1"/>
</dbReference>
<comment type="similarity">
    <text evidence="1">Belongs to the transposase 8 family.</text>
</comment>
<accession>A0AAU9Q674</accession>
<evidence type="ECO:0000256" key="1">
    <source>
        <dbReference type="ARBA" id="ARBA00009964"/>
    </source>
</evidence>
<protein>
    <recommendedName>
        <fullName evidence="4">Transposase</fullName>
    </recommendedName>
</protein>
<organism evidence="2 3">
    <name type="scientific">Vibrio owensii</name>
    <dbReference type="NCBI Taxonomy" id="696485"/>
    <lineage>
        <taxon>Bacteria</taxon>
        <taxon>Pseudomonadati</taxon>
        <taxon>Pseudomonadota</taxon>
        <taxon>Gammaproteobacteria</taxon>
        <taxon>Vibrionales</taxon>
        <taxon>Vibrionaceae</taxon>
        <taxon>Vibrio</taxon>
    </lineage>
</organism>
<dbReference type="RefSeq" id="WP_409930827.1">
    <property type="nucleotide sequence ID" value="NZ_CAKMTQ010000012.1"/>
</dbReference>
<reference evidence="2" key="1">
    <citation type="submission" date="2022-01" db="EMBL/GenBank/DDBJ databases">
        <authorList>
            <person name="Lagorce A."/>
        </authorList>
    </citation>
    <scope>NUCLEOTIDE SEQUENCE</scope>
    <source>
        <strain evidence="2">Th15_F1_D04</strain>
    </source>
</reference>
<dbReference type="GO" id="GO:0006313">
    <property type="term" value="P:DNA transposition"/>
    <property type="evidence" value="ECO:0007669"/>
    <property type="project" value="InterPro"/>
</dbReference>
<dbReference type="GO" id="GO:0004803">
    <property type="term" value="F:transposase activity"/>
    <property type="evidence" value="ECO:0007669"/>
    <property type="project" value="InterPro"/>
</dbReference>
<gene>
    <name evidence="2" type="ORF">THF1D04_20306</name>
</gene>
<dbReference type="GO" id="GO:0003677">
    <property type="term" value="F:DNA binding"/>
    <property type="evidence" value="ECO:0007669"/>
    <property type="project" value="InterPro"/>
</dbReference>
<dbReference type="AlphaFoldDB" id="A0AAU9Q674"/>
<dbReference type="EMBL" id="CAKMTQ010000012">
    <property type="protein sequence ID" value="CAH1526347.1"/>
    <property type="molecule type" value="Genomic_DNA"/>
</dbReference>
<dbReference type="Gene3D" id="1.10.10.60">
    <property type="entry name" value="Homeodomain-like"/>
    <property type="match status" value="1"/>
</dbReference>
<comment type="caution">
    <text evidence="2">The sequence shown here is derived from an EMBL/GenBank/DDBJ whole genome shotgun (WGS) entry which is preliminary data.</text>
</comment>
<proteinExistence type="inferred from homology"/>
<dbReference type="SUPFAM" id="SSF46689">
    <property type="entry name" value="Homeodomain-like"/>
    <property type="match status" value="1"/>
</dbReference>
<evidence type="ECO:0000313" key="2">
    <source>
        <dbReference type="EMBL" id="CAH1526347.1"/>
    </source>
</evidence>
<evidence type="ECO:0008006" key="4">
    <source>
        <dbReference type="Google" id="ProtNLM"/>
    </source>
</evidence>
<dbReference type="Proteomes" id="UP001295420">
    <property type="component" value="Unassembled WGS sequence"/>
</dbReference>
<sequence>MMINPNNLKKGRGRPPAELTSEQIEMVKEAIPYLQSGFSMNSVAKELGVLPKTLNKWVSKYGK</sequence>
<name>A0AAU9Q674_9VIBR</name>
<evidence type="ECO:0000313" key="3">
    <source>
        <dbReference type="Proteomes" id="UP001295420"/>
    </source>
</evidence>
<dbReference type="InterPro" id="IPR002514">
    <property type="entry name" value="Transposase_8"/>
</dbReference>